<organism evidence="3 4">
    <name type="scientific">Nosema granulosis</name>
    <dbReference type="NCBI Taxonomy" id="83296"/>
    <lineage>
        <taxon>Eukaryota</taxon>
        <taxon>Fungi</taxon>
        <taxon>Fungi incertae sedis</taxon>
        <taxon>Microsporidia</taxon>
        <taxon>Nosematidae</taxon>
        <taxon>Nosema</taxon>
    </lineage>
</organism>
<protein>
    <recommendedName>
        <fullName evidence="1">U3 small nucleolar ribonucleoprotein protein IMP4</fullName>
    </recommendedName>
</protein>
<dbReference type="InterPro" id="IPR007109">
    <property type="entry name" value="Brix"/>
</dbReference>
<name>A0A9P6GWK1_9MICR</name>
<dbReference type="Pfam" id="PF04427">
    <property type="entry name" value="Brix"/>
    <property type="match status" value="1"/>
</dbReference>
<dbReference type="Proteomes" id="UP000740883">
    <property type="component" value="Unassembled WGS sequence"/>
</dbReference>
<evidence type="ECO:0000256" key="1">
    <source>
        <dbReference type="ARBA" id="ARBA00040513"/>
    </source>
</evidence>
<dbReference type="InterPro" id="IPR044281">
    <property type="entry name" value="IMP4/RPF1"/>
</dbReference>
<dbReference type="GO" id="GO:0034457">
    <property type="term" value="C:Mpp10 complex"/>
    <property type="evidence" value="ECO:0007669"/>
    <property type="project" value="TreeGrafter"/>
</dbReference>
<gene>
    <name evidence="3" type="primary">imp4</name>
    <name evidence="3" type="ORF">NGRA_2487</name>
</gene>
<accession>A0A9P6GWK1</accession>
<proteinExistence type="predicted"/>
<dbReference type="GO" id="GO:0042134">
    <property type="term" value="F:rRNA primary transcript binding"/>
    <property type="evidence" value="ECO:0007669"/>
    <property type="project" value="InterPro"/>
</dbReference>
<dbReference type="EMBL" id="SBJO01000283">
    <property type="protein sequence ID" value="KAF9761656.1"/>
    <property type="molecule type" value="Genomic_DNA"/>
</dbReference>
<dbReference type="PROSITE" id="PS50833">
    <property type="entry name" value="BRIX"/>
    <property type="match status" value="1"/>
</dbReference>
<keyword evidence="4" id="KW-1185">Reference proteome</keyword>
<dbReference type="GO" id="GO:0030515">
    <property type="term" value="F:snoRNA binding"/>
    <property type="evidence" value="ECO:0007669"/>
    <property type="project" value="TreeGrafter"/>
</dbReference>
<dbReference type="GO" id="GO:0032040">
    <property type="term" value="C:small-subunit processome"/>
    <property type="evidence" value="ECO:0007669"/>
    <property type="project" value="TreeGrafter"/>
</dbReference>
<dbReference type="AlphaFoldDB" id="A0A9P6GWK1"/>
<keyword evidence="3" id="KW-0687">Ribonucleoprotein</keyword>
<dbReference type="SUPFAM" id="SSF52954">
    <property type="entry name" value="Class II aaRS ABD-related"/>
    <property type="match status" value="1"/>
</dbReference>
<dbReference type="SMART" id="SM00879">
    <property type="entry name" value="Brix"/>
    <property type="match status" value="1"/>
</dbReference>
<dbReference type="PANTHER" id="PTHR22734">
    <property type="entry name" value="U3 SMALL NUCLEOLAR RIBONUCLEOPROTEIN PROTEIN IMP4"/>
    <property type="match status" value="1"/>
</dbReference>
<dbReference type="OrthoDB" id="10253204at2759"/>
<dbReference type="GO" id="GO:0006364">
    <property type="term" value="P:rRNA processing"/>
    <property type="evidence" value="ECO:0007669"/>
    <property type="project" value="InterPro"/>
</dbReference>
<evidence type="ECO:0000313" key="3">
    <source>
        <dbReference type="EMBL" id="KAF9761656.1"/>
    </source>
</evidence>
<feature type="domain" description="Brix" evidence="2">
    <location>
        <begin position="72"/>
        <end position="244"/>
    </location>
</feature>
<sequence length="273" mass="31913">MSKRRLLRMKKEYLLKKEQEYKEKELEIKKSKVIDCLDTTTKLSHDLRKEGKNVLEEIIYNQKVDDVEHRLPKILVTTSKDPSSKLIQFAKHLSLILSAQHQIRGGMSEEELSEMAHKNNYTCLILVYENKGVPSTLTLSAFPFGDTMRFKIHNFSQVNRLQNLGEKAYLVVDNLETEMGIKIKKQFSLFFPRCENAKRILTLANRDERIAFRHYLISKGKRTELSLDFGCDLQLFEVRKGTFDQEGDLEWVYRPYLKSGKSNKVLTNVKCEE</sequence>
<comment type="caution">
    <text evidence="3">The sequence shown here is derived from an EMBL/GenBank/DDBJ whole genome shotgun (WGS) entry which is preliminary data.</text>
</comment>
<dbReference type="PANTHER" id="PTHR22734:SF2">
    <property type="entry name" value="U3 SMALL NUCLEOLAR RIBONUCLEOPROTEIN PROTEIN IMP4"/>
    <property type="match status" value="1"/>
</dbReference>
<evidence type="ECO:0000313" key="4">
    <source>
        <dbReference type="Proteomes" id="UP000740883"/>
    </source>
</evidence>
<evidence type="ECO:0000259" key="2">
    <source>
        <dbReference type="PROSITE" id="PS50833"/>
    </source>
</evidence>
<reference evidence="3 4" key="1">
    <citation type="journal article" date="2020" name="Genome Biol. Evol.">
        <title>Comparative genomics of strictly vertically transmitted, feminizing microsporidia endosymbionts of amphipod crustaceans.</title>
        <authorList>
            <person name="Cormier A."/>
            <person name="Chebbi M.A."/>
            <person name="Giraud I."/>
            <person name="Wattier R."/>
            <person name="Teixeira M."/>
            <person name="Gilbert C."/>
            <person name="Rigaud T."/>
            <person name="Cordaux R."/>
        </authorList>
    </citation>
    <scope>NUCLEOTIDE SEQUENCE [LARGE SCALE GENOMIC DNA]</scope>
    <source>
        <strain evidence="3 4">Ou3-Ou53</strain>
    </source>
</reference>
<dbReference type="Gene3D" id="3.40.50.10480">
    <property type="entry name" value="Probable brix-domain ribosomal biogenesis protein"/>
    <property type="match status" value="1"/>
</dbReference>